<keyword evidence="2" id="KW-0547">Nucleotide-binding</keyword>
<dbReference type="RefSeq" id="WP_353714551.1">
    <property type="nucleotide sequence ID" value="NZ_CP159307.1"/>
</dbReference>
<keyword evidence="3 5" id="KW-0067">ATP-binding</keyword>
<organism evidence="5">
    <name type="scientific">Dehalogenimonas sp. 4OHTPN</name>
    <dbReference type="NCBI Taxonomy" id="3166643"/>
    <lineage>
        <taxon>Bacteria</taxon>
        <taxon>Bacillati</taxon>
        <taxon>Chloroflexota</taxon>
        <taxon>Dehalococcoidia</taxon>
        <taxon>Dehalococcoidales</taxon>
        <taxon>Dehalococcoidaceae</taxon>
        <taxon>Dehalogenimonas</taxon>
    </lineage>
</organism>
<dbReference type="PROSITE" id="PS50893">
    <property type="entry name" value="ABC_TRANSPORTER_2"/>
    <property type="match status" value="1"/>
</dbReference>
<protein>
    <submittedName>
        <fullName evidence="5">ABC transporter ATP-binding protein</fullName>
    </submittedName>
</protein>
<keyword evidence="1" id="KW-0813">Transport</keyword>
<dbReference type="CDD" id="cd03255">
    <property type="entry name" value="ABC_MJ0796_LolCDE_FtsE"/>
    <property type="match status" value="1"/>
</dbReference>
<sequence length="240" mass="26048">MLKLENVTKTFALDASTSISPVRDVTLDIKAGELIMIIGRSGTGKSTLLNLAAGLIKPTSGRVTMNGGDLAGLDDQGLSTLRRETMGFIFQFPSLIPSITVLDNVYLPSGFTSRKSPNHFLERSKTLLETVGLSAKARVHPQQLSAGEQKRVAIARALVNQPKLILADEPTSDLDQHTENQIMELICSINKQGVTFLVVTHSLELLPFASRAFEMEDGRLKPMPCRNTPVATIGVARELP</sequence>
<reference evidence="5" key="1">
    <citation type="submission" date="2024-06" db="EMBL/GenBank/DDBJ databases">
        <title>A Novel Isolate, Dehalogenimonas sp. Strain 4OHTPN, Dechlorinates Aromatic 4 Hydroxy chlorothalonil by a Novel Reductive Dehalogenase.</title>
        <authorList>
            <person name="Liu G."/>
        </authorList>
    </citation>
    <scope>NUCLEOTIDE SEQUENCE</scope>
    <source>
        <strain evidence="5">4OHTPN</strain>
    </source>
</reference>
<dbReference type="SMART" id="SM00382">
    <property type="entry name" value="AAA"/>
    <property type="match status" value="1"/>
</dbReference>
<dbReference type="Gene3D" id="3.40.50.300">
    <property type="entry name" value="P-loop containing nucleotide triphosphate hydrolases"/>
    <property type="match status" value="1"/>
</dbReference>
<gene>
    <name evidence="5" type="ORF">ABV300_00085</name>
</gene>
<dbReference type="InterPro" id="IPR003593">
    <property type="entry name" value="AAA+_ATPase"/>
</dbReference>
<dbReference type="GO" id="GO:0022857">
    <property type="term" value="F:transmembrane transporter activity"/>
    <property type="evidence" value="ECO:0007669"/>
    <property type="project" value="TreeGrafter"/>
</dbReference>
<dbReference type="AlphaFoldDB" id="A0AAU8GC07"/>
<dbReference type="PANTHER" id="PTHR24220">
    <property type="entry name" value="IMPORT ATP-BINDING PROTEIN"/>
    <property type="match status" value="1"/>
</dbReference>
<evidence type="ECO:0000259" key="4">
    <source>
        <dbReference type="PROSITE" id="PS50893"/>
    </source>
</evidence>
<dbReference type="InterPro" id="IPR003439">
    <property type="entry name" value="ABC_transporter-like_ATP-bd"/>
</dbReference>
<feature type="domain" description="ABC transporter" evidence="4">
    <location>
        <begin position="2"/>
        <end position="238"/>
    </location>
</feature>
<proteinExistence type="predicted"/>
<evidence type="ECO:0000256" key="2">
    <source>
        <dbReference type="ARBA" id="ARBA00022741"/>
    </source>
</evidence>
<dbReference type="Pfam" id="PF00005">
    <property type="entry name" value="ABC_tran"/>
    <property type="match status" value="1"/>
</dbReference>
<dbReference type="PROSITE" id="PS00211">
    <property type="entry name" value="ABC_TRANSPORTER_1"/>
    <property type="match status" value="1"/>
</dbReference>
<dbReference type="SUPFAM" id="SSF52540">
    <property type="entry name" value="P-loop containing nucleoside triphosphate hydrolases"/>
    <property type="match status" value="1"/>
</dbReference>
<name>A0AAU8GC07_9CHLR</name>
<dbReference type="GO" id="GO:0005524">
    <property type="term" value="F:ATP binding"/>
    <property type="evidence" value="ECO:0007669"/>
    <property type="project" value="UniProtKB-KW"/>
</dbReference>
<dbReference type="InterPro" id="IPR017871">
    <property type="entry name" value="ABC_transporter-like_CS"/>
</dbReference>
<dbReference type="GO" id="GO:0016887">
    <property type="term" value="F:ATP hydrolysis activity"/>
    <property type="evidence" value="ECO:0007669"/>
    <property type="project" value="InterPro"/>
</dbReference>
<dbReference type="EMBL" id="CP159307">
    <property type="protein sequence ID" value="XCH33310.1"/>
    <property type="molecule type" value="Genomic_DNA"/>
</dbReference>
<evidence type="ECO:0000256" key="3">
    <source>
        <dbReference type="ARBA" id="ARBA00022840"/>
    </source>
</evidence>
<dbReference type="GO" id="GO:0005886">
    <property type="term" value="C:plasma membrane"/>
    <property type="evidence" value="ECO:0007669"/>
    <property type="project" value="TreeGrafter"/>
</dbReference>
<dbReference type="InterPro" id="IPR017911">
    <property type="entry name" value="MacB-like_ATP-bd"/>
</dbReference>
<dbReference type="InterPro" id="IPR027417">
    <property type="entry name" value="P-loop_NTPase"/>
</dbReference>
<dbReference type="InterPro" id="IPR015854">
    <property type="entry name" value="ABC_transpr_LolD-like"/>
</dbReference>
<evidence type="ECO:0000313" key="5">
    <source>
        <dbReference type="EMBL" id="XCH33310.1"/>
    </source>
</evidence>
<accession>A0AAU8GC07</accession>
<evidence type="ECO:0000256" key="1">
    <source>
        <dbReference type="ARBA" id="ARBA00022448"/>
    </source>
</evidence>